<name>A0A2M7GBJ7_9BACT</name>
<evidence type="ECO:0000256" key="2">
    <source>
        <dbReference type="ARBA" id="ARBA00022448"/>
    </source>
</evidence>
<dbReference type="PROSITE" id="PS50893">
    <property type="entry name" value="ABC_TRANSPORTER_2"/>
    <property type="match status" value="1"/>
</dbReference>
<dbReference type="GO" id="GO:0016887">
    <property type="term" value="F:ATP hydrolysis activity"/>
    <property type="evidence" value="ECO:0007669"/>
    <property type="project" value="InterPro"/>
</dbReference>
<gene>
    <name evidence="6" type="ORF">COW36_00285</name>
</gene>
<evidence type="ECO:0000256" key="1">
    <source>
        <dbReference type="ARBA" id="ARBA00005417"/>
    </source>
</evidence>
<comment type="caution">
    <text evidence="6">The sequence shown here is derived from an EMBL/GenBank/DDBJ whole genome shotgun (WGS) entry which is preliminary data.</text>
</comment>
<comment type="similarity">
    <text evidence="1">Belongs to the ABC transporter superfamily.</text>
</comment>
<dbReference type="InterPro" id="IPR027417">
    <property type="entry name" value="P-loop_NTPase"/>
</dbReference>
<dbReference type="InterPro" id="IPR050763">
    <property type="entry name" value="ABC_transporter_ATP-binding"/>
</dbReference>
<proteinExistence type="inferred from homology"/>
<protein>
    <submittedName>
        <fullName evidence="6">ABC transporter ATP-binding protein</fullName>
    </submittedName>
</protein>
<dbReference type="EMBL" id="PFFQ01000004">
    <property type="protein sequence ID" value="PIW19313.1"/>
    <property type="molecule type" value="Genomic_DNA"/>
</dbReference>
<accession>A0A2M7GBJ7</accession>
<keyword evidence="4 6" id="KW-0067">ATP-binding</keyword>
<dbReference type="Proteomes" id="UP000231019">
    <property type="component" value="Unassembled WGS sequence"/>
</dbReference>
<sequence length="270" mass="30262">MFAIECHEVCKTFQDGNWWSKQRKQFKAVDHVSFQVPKGEVFGLLGTNGSGKSTLIRMLSTLLLPDSGSVRIMGLDIEASAMEVRRLINRVAVDAAFFKKLSAWENLSYSARLYGIHPGQNRERIVGILTRLGLKEAKLHDSIEDMSRGMQQKVAIARALIAVPPVLLLDEPTTGLDPVSKREVRNFIREVRQDHATSILLTTHDMQEAEELCDRIAIMSEGRLVKVGSMEVLRAAAAKTHEEKQTLGLEEIFFRLTGKSIHEEGMTYVS</sequence>
<keyword evidence="3" id="KW-0547">Nucleotide-binding</keyword>
<organism evidence="6 7">
    <name type="scientific">bacterium (Candidatus Blackallbacteria) CG17_big_fil_post_rev_8_21_14_2_50_48_46</name>
    <dbReference type="NCBI Taxonomy" id="2014261"/>
    <lineage>
        <taxon>Bacteria</taxon>
        <taxon>Candidatus Blackallbacteria</taxon>
    </lineage>
</organism>
<dbReference type="Pfam" id="PF00005">
    <property type="entry name" value="ABC_tran"/>
    <property type="match status" value="1"/>
</dbReference>
<reference evidence="6 7" key="1">
    <citation type="submission" date="2017-09" db="EMBL/GenBank/DDBJ databases">
        <title>Depth-based differentiation of microbial function through sediment-hosted aquifers and enrichment of novel symbionts in the deep terrestrial subsurface.</title>
        <authorList>
            <person name="Probst A.J."/>
            <person name="Ladd B."/>
            <person name="Jarett J.K."/>
            <person name="Geller-Mcgrath D.E."/>
            <person name="Sieber C.M."/>
            <person name="Emerson J.B."/>
            <person name="Anantharaman K."/>
            <person name="Thomas B.C."/>
            <person name="Malmstrom R."/>
            <person name="Stieglmeier M."/>
            <person name="Klingl A."/>
            <person name="Woyke T."/>
            <person name="Ryan C.M."/>
            <person name="Banfield J.F."/>
        </authorList>
    </citation>
    <scope>NUCLEOTIDE SEQUENCE [LARGE SCALE GENOMIC DNA]</scope>
    <source>
        <strain evidence="6">CG17_big_fil_post_rev_8_21_14_2_50_48_46</strain>
    </source>
</reference>
<keyword evidence="2" id="KW-0813">Transport</keyword>
<dbReference type="Gene3D" id="3.40.50.300">
    <property type="entry name" value="P-loop containing nucleotide triphosphate hydrolases"/>
    <property type="match status" value="1"/>
</dbReference>
<dbReference type="InterPro" id="IPR003439">
    <property type="entry name" value="ABC_transporter-like_ATP-bd"/>
</dbReference>
<evidence type="ECO:0000259" key="5">
    <source>
        <dbReference type="PROSITE" id="PS50893"/>
    </source>
</evidence>
<dbReference type="SUPFAM" id="SSF52540">
    <property type="entry name" value="P-loop containing nucleoside triphosphate hydrolases"/>
    <property type="match status" value="1"/>
</dbReference>
<evidence type="ECO:0000313" key="6">
    <source>
        <dbReference type="EMBL" id="PIW19313.1"/>
    </source>
</evidence>
<dbReference type="GO" id="GO:0005524">
    <property type="term" value="F:ATP binding"/>
    <property type="evidence" value="ECO:0007669"/>
    <property type="project" value="UniProtKB-KW"/>
</dbReference>
<evidence type="ECO:0000256" key="4">
    <source>
        <dbReference type="ARBA" id="ARBA00022840"/>
    </source>
</evidence>
<dbReference type="PANTHER" id="PTHR42711">
    <property type="entry name" value="ABC TRANSPORTER ATP-BINDING PROTEIN"/>
    <property type="match status" value="1"/>
</dbReference>
<dbReference type="AlphaFoldDB" id="A0A2M7GBJ7"/>
<dbReference type="PANTHER" id="PTHR42711:SF5">
    <property type="entry name" value="ABC TRANSPORTER ATP-BINDING PROTEIN NATA"/>
    <property type="match status" value="1"/>
</dbReference>
<evidence type="ECO:0000313" key="7">
    <source>
        <dbReference type="Proteomes" id="UP000231019"/>
    </source>
</evidence>
<feature type="domain" description="ABC transporter" evidence="5">
    <location>
        <begin position="4"/>
        <end position="246"/>
    </location>
</feature>
<dbReference type="SMART" id="SM00382">
    <property type="entry name" value="AAA"/>
    <property type="match status" value="1"/>
</dbReference>
<dbReference type="InterPro" id="IPR003593">
    <property type="entry name" value="AAA+_ATPase"/>
</dbReference>
<evidence type="ECO:0000256" key="3">
    <source>
        <dbReference type="ARBA" id="ARBA00022741"/>
    </source>
</evidence>